<dbReference type="SMART" id="SM00164">
    <property type="entry name" value="TBC"/>
    <property type="match status" value="1"/>
</dbReference>
<dbReference type="PANTHER" id="PTHR22957">
    <property type="entry name" value="TBC1 DOMAIN FAMILY MEMBER GTPASE-ACTIVATING PROTEIN"/>
    <property type="match status" value="1"/>
</dbReference>
<dbReference type="SUPFAM" id="SSF47923">
    <property type="entry name" value="Ypt/Rab-GAP domain of gyp1p"/>
    <property type="match status" value="2"/>
</dbReference>
<accession>A0A8H6IIN4</accession>
<sequence>MQSVTGRAPETLLSDAYRHFFSSGQTFSQLQNQVLQDRLFTKASEANGGVAGRSLAWKLFLTKPEPLQANLPPRSSTLLEHLRESRRNYEKLLTEKTKAPDDLGRVPERLTGTVRNLTVNDPLSLHNENPWHDWFNSLELKKTILQDVERTFPDIAFFREDEVQDELTNILLVYSLTHPSIGYRQGMHELLAPLYHAVYFDSIGEESQIDTDLRLLCSRKHVGADSWGLFDTVMQNVSVWYEWQQPDPKVIGRRSQASLSGHVHLIIPDGQNGIQPYVAPIVKACNKIQNELLKKCDPALWKSMENSGIEPQIYGIRWLRMLFTREFPMPDSMKLWDGLFACDPTLDLALWVCVAMLIRVRNDLIPADYNGQLTTLLRYPSPPQQRPPGSPTHTCILLQQALFLQMAPNPASSATIAMENRTAFNIPIEVPPPAPLRRRPQLPPPQASQSGFGQRKQDIEGSSRLGHSRQPSTPTIGIPEMLARGLLERGESLGINKTLYSAVAELKRNIPDIAANLMRSPNPNEVSFPLEDENPVPPWEPRSRLEVEGEVANLKKRDKRLGDALGWIVDTLLQDESSAEDVQRLQRKRREAIESLAYVRDVLISDDLNLDPERLIGEEEALKRKRKEQMRAEESKPPPVTTVAPPLPVSTIDSRTRHVTERAFARSPPRPTSGVQPSPSAELQQAPPWNYTRSSFSTPTGLPPGSLPRKPPPTSTGTSRMSGIVKSQDPLGAL</sequence>
<reference evidence="4 5" key="1">
    <citation type="submission" date="2020-07" db="EMBL/GenBank/DDBJ databases">
        <title>Comparative genomics of pyrophilous fungi reveals a link between fire events and developmental genes.</title>
        <authorList>
            <consortium name="DOE Joint Genome Institute"/>
            <person name="Steindorff A.S."/>
            <person name="Carver A."/>
            <person name="Calhoun S."/>
            <person name="Stillman K."/>
            <person name="Liu H."/>
            <person name="Lipzen A."/>
            <person name="Pangilinan J."/>
            <person name="Labutti K."/>
            <person name="Bruns T.D."/>
            <person name="Grigoriev I.V."/>
        </authorList>
    </citation>
    <scope>NUCLEOTIDE SEQUENCE [LARGE SCALE GENOMIC DNA]</scope>
    <source>
        <strain evidence="4 5">CBS 144469</strain>
    </source>
</reference>
<dbReference type="InterPro" id="IPR035969">
    <property type="entry name" value="Rab-GAP_TBC_sf"/>
</dbReference>
<dbReference type="Proteomes" id="UP000521943">
    <property type="component" value="Unassembled WGS sequence"/>
</dbReference>
<organism evidence="4 5">
    <name type="scientific">Ephemerocybe angulata</name>
    <dbReference type="NCBI Taxonomy" id="980116"/>
    <lineage>
        <taxon>Eukaryota</taxon>
        <taxon>Fungi</taxon>
        <taxon>Dikarya</taxon>
        <taxon>Basidiomycota</taxon>
        <taxon>Agaricomycotina</taxon>
        <taxon>Agaricomycetes</taxon>
        <taxon>Agaricomycetidae</taxon>
        <taxon>Agaricales</taxon>
        <taxon>Agaricineae</taxon>
        <taxon>Psathyrellaceae</taxon>
        <taxon>Ephemerocybe</taxon>
    </lineage>
</organism>
<feature type="region of interest" description="Disordered" evidence="2">
    <location>
        <begin position="626"/>
        <end position="734"/>
    </location>
</feature>
<feature type="compositionally biased region" description="Polar residues" evidence="2">
    <location>
        <begin position="691"/>
        <end position="700"/>
    </location>
</feature>
<dbReference type="PANTHER" id="PTHR22957:SF337">
    <property type="entry name" value="TBC1 DOMAIN FAMILY MEMBER 5"/>
    <property type="match status" value="1"/>
</dbReference>
<evidence type="ECO:0000313" key="5">
    <source>
        <dbReference type="Proteomes" id="UP000521943"/>
    </source>
</evidence>
<dbReference type="Gene3D" id="1.10.8.270">
    <property type="entry name" value="putative rabgap domain of human tbc1 domain family member 14 like domains"/>
    <property type="match status" value="1"/>
</dbReference>
<protein>
    <submittedName>
        <fullName evidence="4">RabGAP/TBC</fullName>
    </submittedName>
</protein>
<dbReference type="Gene3D" id="1.10.472.80">
    <property type="entry name" value="Ypt/Rab-GAP domain of gyp1p, domain 3"/>
    <property type="match status" value="1"/>
</dbReference>
<dbReference type="AlphaFoldDB" id="A0A8H6IIN4"/>
<feature type="compositionally biased region" description="Pro residues" evidence="2">
    <location>
        <begin position="429"/>
        <end position="446"/>
    </location>
</feature>
<dbReference type="FunFam" id="1.10.472.80:FF:000038">
    <property type="entry name" value="TBC1 domain family member 5"/>
    <property type="match status" value="1"/>
</dbReference>
<evidence type="ECO:0000256" key="2">
    <source>
        <dbReference type="SAM" id="MobiDB-lite"/>
    </source>
</evidence>
<feature type="compositionally biased region" description="Pro residues" evidence="2">
    <location>
        <begin position="701"/>
        <end position="714"/>
    </location>
</feature>
<feature type="domain" description="Rab-GAP TBC" evidence="3">
    <location>
        <begin position="124"/>
        <end position="343"/>
    </location>
</feature>
<evidence type="ECO:0000259" key="3">
    <source>
        <dbReference type="PROSITE" id="PS50086"/>
    </source>
</evidence>
<dbReference type="PROSITE" id="PS50086">
    <property type="entry name" value="TBC_RABGAP"/>
    <property type="match status" value="1"/>
</dbReference>
<keyword evidence="5" id="KW-1185">Reference proteome</keyword>
<feature type="compositionally biased region" description="Polar residues" evidence="2">
    <location>
        <begin position="673"/>
        <end position="683"/>
    </location>
</feature>
<comment type="caution">
    <text evidence="4">The sequence shown here is derived from an EMBL/GenBank/DDBJ whole genome shotgun (WGS) entry which is preliminary data.</text>
</comment>
<feature type="compositionally biased region" description="Basic and acidic residues" evidence="2">
    <location>
        <begin position="654"/>
        <end position="664"/>
    </location>
</feature>
<dbReference type="FunFam" id="1.10.8.270:FF:000011">
    <property type="entry name" value="TBC1 domain family member 5"/>
    <property type="match status" value="1"/>
</dbReference>
<dbReference type="OrthoDB" id="27140at2759"/>
<dbReference type="Pfam" id="PF00566">
    <property type="entry name" value="RabGAP-TBC"/>
    <property type="match status" value="2"/>
</dbReference>
<feature type="region of interest" description="Disordered" evidence="2">
    <location>
        <begin position="428"/>
        <end position="477"/>
    </location>
</feature>
<evidence type="ECO:0000313" key="4">
    <source>
        <dbReference type="EMBL" id="KAF6765158.1"/>
    </source>
</evidence>
<dbReference type="InterPro" id="IPR000195">
    <property type="entry name" value="Rab-GAP-TBC_dom"/>
</dbReference>
<proteinExistence type="predicted"/>
<evidence type="ECO:0000256" key="1">
    <source>
        <dbReference type="ARBA" id="ARBA00022468"/>
    </source>
</evidence>
<dbReference type="EMBL" id="JACGCI010000003">
    <property type="protein sequence ID" value="KAF6765158.1"/>
    <property type="molecule type" value="Genomic_DNA"/>
</dbReference>
<name>A0A8H6IIN4_9AGAR</name>
<dbReference type="GO" id="GO:0005096">
    <property type="term" value="F:GTPase activator activity"/>
    <property type="evidence" value="ECO:0007669"/>
    <property type="project" value="UniProtKB-KW"/>
</dbReference>
<feature type="compositionally biased region" description="Pro residues" evidence="2">
    <location>
        <begin position="637"/>
        <end position="648"/>
    </location>
</feature>
<keyword evidence="1" id="KW-0343">GTPase activation</keyword>
<dbReference type="GO" id="GO:0005737">
    <property type="term" value="C:cytoplasm"/>
    <property type="evidence" value="ECO:0007669"/>
    <property type="project" value="UniProtKB-ARBA"/>
</dbReference>
<gene>
    <name evidence="4" type="ORF">DFP72DRAFT_333946</name>
</gene>